<dbReference type="Gene3D" id="3.40.1190.10">
    <property type="entry name" value="Mur-like, catalytic domain"/>
    <property type="match status" value="1"/>
</dbReference>
<name>A0A1G2GTP4_9BACT</name>
<feature type="compositionally biased region" description="Low complexity" evidence="3">
    <location>
        <begin position="442"/>
        <end position="456"/>
    </location>
</feature>
<dbReference type="NCBIfam" id="TIGR01085">
    <property type="entry name" value="murE"/>
    <property type="match status" value="1"/>
</dbReference>
<comment type="caution">
    <text evidence="7">The sequence shown here is derived from an EMBL/GenBank/DDBJ whole genome shotgun (WGS) entry which is preliminary data.</text>
</comment>
<feature type="compositionally biased region" description="Basic and acidic residues" evidence="3">
    <location>
        <begin position="432"/>
        <end position="441"/>
    </location>
</feature>
<keyword evidence="2" id="KW-0133">Cell shape</keyword>
<keyword evidence="4" id="KW-0812">Transmembrane</keyword>
<keyword evidence="4" id="KW-0472">Membrane</keyword>
<dbReference type="InterPro" id="IPR036615">
    <property type="entry name" value="Mur_ligase_C_dom_sf"/>
</dbReference>
<evidence type="ECO:0000259" key="5">
    <source>
        <dbReference type="Pfam" id="PF02875"/>
    </source>
</evidence>
<feature type="domain" description="Mur ligase C-terminal" evidence="5">
    <location>
        <begin position="273"/>
        <end position="407"/>
    </location>
</feature>
<dbReference type="Proteomes" id="UP000179106">
    <property type="component" value="Unassembled WGS sequence"/>
</dbReference>
<feature type="transmembrane region" description="Helical" evidence="4">
    <location>
        <begin position="12"/>
        <end position="31"/>
    </location>
</feature>
<evidence type="ECO:0000256" key="4">
    <source>
        <dbReference type="SAM" id="Phobius"/>
    </source>
</evidence>
<feature type="region of interest" description="Disordered" evidence="3">
    <location>
        <begin position="432"/>
        <end position="456"/>
    </location>
</feature>
<comment type="similarity">
    <text evidence="1">Belongs to the MurCDEF family. MurE subfamily.</text>
</comment>
<dbReference type="GO" id="GO:0051301">
    <property type="term" value="P:cell division"/>
    <property type="evidence" value="ECO:0007669"/>
    <property type="project" value="UniProtKB-KW"/>
</dbReference>
<dbReference type="SUPFAM" id="SSF53623">
    <property type="entry name" value="MurD-like peptide ligases, catalytic domain"/>
    <property type="match status" value="1"/>
</dbReference>
<dbReference type="Pfam" id="PF08245">
    <property type="entry name" value="Mur_ligase_M"/>
    <property type="match status" value="1"/>
</dbReference>
<dbReference type="GO" id="GO:0016881">
    <property type="term" value="F:acid-amino acid ligase activity"/>
    <property type="evidence" value="ECO:0007669"/>
    <property type="project" value="InterPro"/>
</dbReference>
<evidence type="ECO:0000256" key="2">
    <source>
        <dbReference type="RuleBase" id="RU004135"/>
    </source>
</evidence>
<evidence type="ECO:0000259" key="6">
    <source>
        <dbReference type="Pfam" id="PF08245"/>
    </source>
</evidence>
<evidence type="ECO:0008006" key="9">
    <source>
        <dbReference type="Google" id="ProtNLM"/>
    </source>
</evidence>
<dbReference type="InterPro" id="IPR004101">
    <property type="entry name" value="Mur_ligase_C"/>
</dbReference>
<dbReference type="InterPro" id="IPR036565">
    <property type="entry name" value="Mur-like_cat_sf"/>
</dbReference>
<dbReference type="EMBL" id="MHNW01000015">
    <property type="protein sequence ID" value="OGZ53564.1"/>
    <property type="molecule type" value="Genomic_DNA"/>
</dbReference>
<feature type="domain" description="Mur ligase central" evidence="6">
    <location>
        <begin position="41"/>
        <end position="250"/>
    </location>
</feature>
<reference evidence="7 8" key="1">
    <citation type="journal article" date="2016" name="Nat. Commun.">
        <title>Thousands of microbial genomes shed light on interconnected biogeochemical processes in an aquifer system.</title>
        <authorList>
            <person name="Anantharaman K."/>
            <person name="Brown C.T."/>
            <person name="Hug L.A."/>
            <person name="Sharon I."/>
            <person name="Castelle C.J."/>
            <person name="Probst A.J."/>
            <person name="Thomas B.C."/>
            <person name="Singh A."/>
            <person name="Wilkins M.J."/>
            <person name="Karaoz U."/>
            <person name="Brodie E.L."/>
            <person name="Williams K.H."/>
            <person name="Hubbard S.S."/>
            <person name="Banfield J.F."/>
        </authorList>
    </citation>
    <scope>NUCLEOTIDE SEQUENCE [LARGE SCALE GENOMIC DNA]</scope>
</reference>
<sequence>MKRFIKKLIPEKLLLFYHHLIATFAAVRFGFPSKKMMVIGITGTKGKTSTANFIWSCLAAGGFKAGIITTANIKIGERELLNTYHMTMPGRFTIQRLLAQMVRDGCTHCIVETTSEGIKQYRTAGIYYDIVVFTNLSPEHLEAHNDDFEEYKSTKGKIFKNLARHSNKNLMGKKIEKTIIANGDSQYSPYYLSFPADKKITFGMSSETDYTARNIHPNSAGTDFEVKGKKFTIHILGTFNVYNALPAIIISRLLDINDALISKGLDDLKKIPGRMEIIDEGQNFLVLVDYAHEMQSMAHALQTVDELKALRSKTIILVGAEGGGRDKAKRPIIGELSAKMADYVVVSNVDPYEDDPKQILEDIATVAEKFGKTRDKNLFVIEDRREGIRKALALAKKSDIVLITGKGAEQSIIIGGVRSWWDDRTVTREELKRRLSQESSKRLASAPSSSKTHTPA</sequence>
<dbReference type="PANTHER" id="PTHR23135">
    <property type="entry name" value="MUR LIGASE FAMILY MEMBER"/>
    <property type="match status" value="1"/>
</dbReference>
<dbReference type="GO" id="GO:0005737">
    <property type="term" value="C:cytoplasm"/>
    <property type="evidence" value="ECO:0007669"/>
    <property type="project" value="UniProtKB-SubCell"/>
</dbReference>
<proteinExistence type="inferred from homology"/>
<dbReference type="AlphaFoldDB" id="A0A1G2GTP4"/>
<dbReference type="GO" id="GO:0008360">
    <property type="term" value="P:regulation of cell shape"/>
    <property type="evidence" value="ECO:0007669"/>
    <property type="project" value="UniProtKB-KW"/>
</dbReference>
<evidence type="ECO:0000313" key="8">
    <source>
        <dbReference type="Proteomes" id="UP000179106"/>
    </source>
</evidence>
<dbReference type="SUPFAM" id="SSF53244">
    <property type="entry name" value="MurD-like peptide ligases, peptide-binding domain"/>
    <property type="match status" value="1"/>
</dbReference>
<evidence type="ECO:0000256" key="3">
    <source>
        <dbReference type="SAM" id="MobiDB-lite"/>
    </source>
</evidence>
<gene>
    <name evidence="7" type="ORF">A3B25_00470</name>
</gene>
<evidence type="ECO:0000313" key="7">
    <source>
        <dbReference type="EMBL" id="OGZ53564.1"/>
    </source>
</evidence>
<protein>
    <recommendedName>
        <fullName evidence="9">UDP-N-acetylmuramyl-tripeptide synthetase</fullName>
    </recommendedName>
</protein>
<keyword evidence="2" id="KW-0573">Peptidoglycan synthesis</keyword>
<dbReference type="UniPathway" id="UPA00219"/>
<dbReference type="GO" id="GO:0009252">
    <property type="term" value="P:peptidoglycan biosynthetic process"/>
    <property type="evidence" value="ECO:0007669"/>
    <property type="project" value="UniProtKB-UniPathway"/>
</dbReference>
<keyword evidence="2" id="KW-0961">Cell wall biogenesis/degradation</keyword>
<dbReference type="Gene3D" id="3.90.190.20">
    <property type="entry name" value="Mur ligase, C-terminal domain"/>
    <property type="match status" value="1"/>
</dbReference>
<comment type="pathway">
    <text evidence="2">Cell wall biogenesis; peptidoglycan biosynthesis.</text>
</comment>
<evidence type="ECO:0000256" key="1">
    <source>
        <dbReference type="ARBA" id="ARBA00005898"/>
    </source>
</evidence>
<keyword evidence="4" id="KW-1133">Transmembrane helix</keyword>
<dbReference type="PANTHER" id="PTHR23135:SF4">
    <property type="entry name" value="UDP-N-ACETYLMURAMOYL-L-ALANYL-D-GLUTAMATE--2,6-DIAMINOPIMELATE LIGASE MURE HOMOLOG, CHLOROPLASTIC"/>
    <property type="match status" value="1"/>
</dbReference>
<dbReference type="GO" id="GO:0005524">
    <property type="term" value="F:ATP binding"/>
    <property type="evidence" value="ECO:0007669"/>
    <property type="project" value="InterPro"/>
</dbReference>
<comment type="subcellular location">
    <subcellularLocation>
        <location evidence="2">Cytoplasm</location>
    </subcellularLocation>
</comment>
<dbReference type="GO" id="GO:0071555">
    <property type="term" value="P:cell wall organization"/>
    <property type="evidence" value="ECO:0007669"/>
    <property type="project" value="UniProtKB-KW"/>
</dbReference>
<keyword evidence="2" id="KW-0132">Cell division</keyword>
<keyword evidence="2" id="KW-0131">Cell cycle</keyword>
<organism evidence="7 8">
    <name type="scientific">Candidatus Ryanbacteria bacterium RIFCSPLOWO2_01_FULL_48_26</name>
    <dbReference type="NCBI Taxonomy" id="1802126"/>
    <lineage>
        <taxon>Bacteria</taxon>
        <taxon>Candidatus Ryaniibacteriota</taxon>
    </lineage>
</organism>
<dbReference type="STRING" id="1802126.A3B25_00470"/>
<dbReference type="Pfam" id="PF02875">
    <property type="entry name" value="Mur_ligase_C"/>
    <property type="match status" value="1"/>
</dbReference>
<accession>A0A1G2GTP4</accession>
<dbReference type="InterPro" id="IPR005761">
    <property type="entry name" value="UDP-N-AcMur-Glu-dNH2Pim_ligase"/>
</dbReference>
<dbReference type="InterPro" id="IPR013221">
    <property type="entry name" value="Mur_ligase_cen"/>
</dbReference>